<keyword evidence="3" id="KW-1185">Reference proteome</keyword>
<dbReference type="InterPro" id="IPR036463">
    <property type="entry name" value="Urease_gamma_sf"/>
</dbReference>
<evidence type="ECO:0000313" key="3">
    <source>
        <dbReference type="Proteomes" id="UP000327157"/>
    </source>
</evidence>
<reference evidence="2 3" key="3">
    <citation type="submission" date="2019-11" db="EMBL/GenBank/DDBJ databases">
        <title>A de novo genome assembly of a pear dwarfing rootstock.</title>
        <authorList>
            <person name="Wang F."/>
            <person name="Wang J."/>
            <person name="Li S."/>
            <person name="Zhang Y."/>
            <person name="Fang M."/>
            <person name="Ma L."/>
            <person name="Zhao Y."/>
            <person name="Jiang S."/>
        </authorList>
    </citation>
    <scope>NUCLEOTIDE SEQUENCE [LARGE SCALE GENOMIC DNA]</scope>
    <source>
        <strain evidence="2">S2</strain>
        <tissue evidence="2">Leaf</tissue>
    </source>
</reference>
<dbReference type="Gene3D" id="3.30.280.10">
    <property type="entry name" value="Urease, gamma-like subunit"/>
    <property type="match status" value="1"/>
</dbReference>
<dbReference type="AlphaFoldDB" id="A0A5N5HA08"/>
<keyword evidence="1" id="KW-0378">Hydrolase</keyword>
<accession>A0A5N5HA08</accession>
<comment type="caution">
    <text evidence="2">The sequence shown here is derived from an EMBL/GenBank/DDBJ whole genome shotgun (WGS) entry which is preliminary data.</text>
</comment>
<dbReference type="GO" id="GO:0043419">
    <property type="term" value="P:urea catabolic process"/>
    <property type="evidence" value="ECO:0007669"/>
    <property type="project" value="InterPro"/>
</dbReference>
<dbReference type="InterPro" id="IPR050112">
    <property type="entry name" value="Urease_alpha_subunit"/>
</dbReference>
<dbReference type="SUPFAM" id="SSF54111">
    <property type="entry name" value="Urease, gamma-subunit"/>
    <property type="match status" value="1"/>
</dbReference>
<name>A0A5N5HA08_9ROSA</name>
<dbReference type="Pfam" id="PF00547">
    <property type="entry name" value="Urease_gamma"/>
    <property type="match status" value="1"/>
</dbReference>
<gene>
    <name evidence="2" type="ORF">D8674_016499</name>
</gene>
<dbReference type="GO" id="GO:0016787">
    <property type="term" value="F:hydrolase activity"/>
    <property type="evidence" value="ECO:0007669"/>
    <property type="project" value="UniProtKB-KW"/>
</dbReference>
<evidence type="ECO:0000313" key="2">
    <source>
        <dbReference type="EMBL" id="KAB2624839.1"/>
    </source>
</evidence>
<protein>
    <submittedName>
        <fullName evidence="2">Urease-like</fullName>
    </submittedName>
</protein>
<dbReference type="EMBL" id="SMOL01000160">
    <property type="protein sequence ID" value="KAB2624839.1"/>
    <property type="molecule type" value="Genomic_DNA"/>
</dbReference>
<reference evidence="2 3" key="1">
    <citation type="submission" date="2019-09" db="EMBL/GenBank/DDBJ databases">
        <authorList>
            <person name="Ou C."/>
        </authorList>
    </citation>
    <scope>NUCLEOTIDE SEQUENCE [LARGE SCALE GENOMIC DNA]</scope>
    <source>
        <strain evidence="2">S2</strain>
        <tissue evidence="2">Leaf</tissue>
    </source>
</reference>
<evidence type="ECO:0000256" key="1">
    <source>
        <dbReference type="ARBA" id="ARBA00022801"/>
    </source>
</evidence>
<dbReference type="Proteomes" id="UP000327157">
    <property type="component" value="Chromosome 16"/>
</dbReference>
<dbReference type="GO" id="GO:0016151">
    <property type="term" value="F:nickel cation binding"/>
    <property type="evidence" value="ECO:0007669"/>
    <property type="project" value="InterPro"/>
</dbReference>
<dbReference type="PANTHER" id="PTHR43440:SF1">
    <property type="entry name" value="UREASE"/>
    <property type="match status" value="1"/>
</dbReference>
<reference evidence="3" key="2">
    <citation type="submission" date="2019-10" db="EMBL/GenBank/DDBJ databases">
        <title>A de novo genome assembly of a pear dwarfing rootstock.</title>
        <authorList>
            <person name="Wang F."/>
            <person name="Wang J."/>
            <person name="Li S."/>
            <person name="Zhang Y."/>
            <person name="Fang M."/>
            <person name="Ma L."/>
            <person name="Zhao Y."/>
            <person name="Jiang S."/>
        </authorList>
    </citation>
    <scope>NUCLEOTIDE SEQUENCE [LARGE SCALE GENOMIC DNA]</scope>
</reference>
<dbReference type="PANTHER" id="PTHR43440">
    <property type="entry name" value="UREASE"/>
    <property type="match status" value="1"/>
</dbReference>
<dbReference type="OrthoDB" id="1708534at2759"/>
<proteinExistence type="predicted"/>
<dbReference type="InterPro" id="IPR002026">
    <property type="entry name" value="Urease_gamma/gamma-beta_su"/>
</dbReference>
<sequence length="113" mass="12735">MKVVPREAEKLNLNTAGFLAQERLARGLRLNHPEAAALIATQETFLFGVCIGRFWSLFEMDKSVAELMDIGRQPLGRKQVLRGVQYLLDTVQVLCSLRLLAYVSKSLKHDDCC</sequence>
<organism evidence="2 3">
    <name type="scientific">Pyrus ussuriensis x Pyrus communis</name>
    <dbReference type="NCBI Taxonomy" id="2448454"/>
    <lineage>
        <taxon>Eukaryota</taxon>
        <taxon>Viridiplantae</taxon>
        <taxon>Streptophyta</taxon>
        <taxon>Embryophyta</taxon>
        <taxon>Tracheophyta</taxon>
        <taxon>Spermatophyta</taxon>
        <taxon>Magnoliopsida</taxon>
        <taxon>eudicotyledons</taxon>
        <taxon>Gunneridae</taxon>
        <taxon>Pentapetalae</taxon>
        <taxon>rosids</taxon>
        <taxon>fabids</taxon>
        <taxon>Rosales</taxon>
        <taxon>Rosaceae</taxon>
        <taxon>Amygdaloideae</taxon>
        <taxon>Maleae</taxon>
        <taxon>Pyrus</taxon>
    </lineage>
</organism>